<organism evidence="8 9">
    <name type="scientific">Flavivirga aquimarina</name>
    <dbReference type="NCBI Taxonomy" id="2027862"/>
    <lineage>
        <taxon>Bacteria</taxon>
        <taxon>Pseudomonadati</taxon>
        <taxon>Bacteroidota</taxon>
        <taxon>Flavobacteriia</taxon>
        <taxon>Flavobacteriales</taxon>
        <taxon>Flavobacteriaceae</taxon>
        <taxon>Flavivirga</taxon>
    </lineage>
</organism>
<comment type="subcellular location">
    <subcellularLocation>
        <location evidence="1">Cell outer membrane</location>
    </subcellularLocation>
</comment>
<comment type="caution">
    <text evidence="8">The sequence shown here is derived from an EMBL/GenBank/DDBJ whole genome shotgun (WGS) entry which is preliminary data.</text>
</comment>
<dbReference type="Pfam" id="PF07980">
    <property type="entry name" value="SusD_RagB"/>
    <property type="match status" value="1"/>
</dbReference>
<dbReference type="Proteomes" id="UP001176883">
    <property type="component" value="Unassembled WGS sequence"/>
</dbReference>
<accession>A0ABT8W5W2</accession>
<gene>
    <name evidence="8" type="ORF">Q4Q35_01615</name>
</gene>
<feature type="domain" description="RagB/SusD" evidence="6">
    <location>
        <begin position="276"/>
        <end position="569"/>
    </location>
</feature>
<name>A0ABT8W5W2_9FLAO</name>
<sequence length="570" mass="65150">MKKILFLIIVGLSLYSCNDDILDIPPKDRIAESAVWSDAALIRAYHNQLYAGIDVSKGPNPMAKATDELVHNSQNRYPGPILNATLDPDNVTDRANFRGGGSVYTWRKDYELIREILVFLDRMESDIVLSEEERNVLVAEARVIRAYMYFRLTVRFGGVPIIDELLDLDSDFNFSRNTIDECVAYIEEDIAAALPHLSLGYYANEGDFGRVTQSAGKAILSRMYLYLASPLFNPSNDMAKWQKAADAALDLIDDGFFSLHPDYTTLFNAPSGSTNNELIWARNYSETNAHDFPMYMLGRRWGAYGGWSGAGGPSQNLVDDYEMINGELPFIKVNHVNTVTINPASGYDPQNPYVNRDPRFYQTINYDGTEFREVTLEKWVSSDDSTWGFDSYKESGDNPRSNYTMRKFMPGTDTQPVLSFAINFTSPFHFFRLGEIYLNYAEAMFELGHEDVCREYINLIRARPTVEMPSLTNLIAGEDLRERLYNERRIELAFEEHRYFDVRRWGIAQFTESVDLFGMDIIKDVNTDVKTYTPILLFDRAWDDKLNFIPIERSEILISNGSLTQTPGYN</sequence>
<reference evidence="8" key="1">
    <citation type="submission" date="2023-07" db="EMBL/GenBank/DDBJ databases">
        <title>Two novel species in the genus Flavivirga.</title>
        <authorList>
            <person name="Kwon K."/>
        </authorList>
    </citation>
    <scope>NUCLEOTIDE SEQUENCE</scope>
    <source>
        <strain evidence="8">KCTC 52353</strain>
    </source>
</reference>
<proteinExistence type="inferred from homology"/>
<dbReference type="Pfam" id="PF14322">
    <property type="entry name" value="SusD-like_3"/>
    <property type="match status" value="1"/>
</dbReference>
<dbReference type="SUPFAM" id="SSF48452">
    <property type="entry name" value="TPR-like"/>
    <property type="match status" value="1"/>
</dbReference>
<dbReference type="RefSeq" id="WP_303276174.1">
    <property type="nucleotide sequence ID" value="NZ_JAUOEK010000033.1"/>
</dbReference>
<evidence type="ECO:0000313" key="8">
    <source>
        <dbReference type="EMBL" id="MDO5968493.1"/>
    </source>
</evidence>
<dbReference type="EMBL" id="JAUOEK010000033">
    <property type="protein sequence ID" value="MDO5968493.1"/>
    <property type="molecule type" value="Genomic_DNA"/>
</dbReference>
<evidence type="ECO:0000313" key="9">
    <source>
        <dbReference type="Proteomes" id="UP001176883"/>
    </source>
</evidence>
<evidence type="ECO:0000259" key="6">
    <source>
        <dbReference type="Pfam" id="PF07980"/>
    </source>
</evidence>
<protein>
    <submittedName>
        <fullName evidence="8">RagB/SusD family nutrient uptake outer membrane protein</fullName>
    </submittedName>
</protein>
<evidence type="ECO:0000256" key="5">
    <source>
        <dbReference type="ARBA" id="ARBA00023237"/>
    </source>
</evidence>
<evidence type="ECO:0000256" key="1">
    <source>
        <dbReference type="ARBA" id="ARBA00004442"/>
    </source>
</evidence>
<feature type="domain" description="SusD-like N-terminal" evidence="7">
    <location>
        <begin position="49"/>
        <end position="225"/>
    </location>
</feature>
<dbReference type="InterPro" id="IPR011990">
    <property type="entry name" value="TPR-like_helical_dom_sf"/>
</dbReference>
<comment type="similarity">
    <text evidence="2">Belongs to the SusD family.</text>
</comment>
<keyword evidence="3" id="KW-0732">Signal</keyword>
<keyword evidence="9" id="KW-1185">Reference proteome</keyword>
<evidence type="ECO:0000256" key="2">
    <source>
        <dbReference type="ARBA" id="ARBA00006275"/>
    </source>
</evidence>
<dbReference type="InterPro" id="IPR012944">
    <property type="entry name" value="SusD_RagB_dom"/>
</dbReference>
<keyword evidence="5" id="KW-0998">Cell outer membrane</keyword>
<evidence type="ECO:0000259" key="7">
    <source>
        <dbReference type="Pfam" id="PF14322"/>
    </source>
</evidence>
<dbReference type="Gene3D" id="1.25.40.390">
    <property type="match status" value="1"/>
</dbReference>
<keyword evidence="4" id="KW-0472">Membrane</keyword>
<dbReference type="PROSITE" id="PS51257">
    <property type="entry name" value="PROKAR_LIPOPROTEIN"/>
    <property type="match status" value="1"/>
</dbReference>
<evidence type="ECO:0000256" key="3">
    <source>
        <dbReference type="ARBA" id="ARBA00022729"/>
    </source>
</evidence>
<evidence type="ECO:0000256" key="4">
    <source>
        <dbReference type="ARBA" id="ARBA00023136"/>
    </source>
</evidence>
<dbReference type="InterPro" id="IPR033985">
    <property type="entry name" value="SusD-like_N"/>
</dbReference>
<dbReference type="CDD" id="cd08977">
    <property type="entry name" value="SusD"/>
    <property type="match status" value="1"/>
</dbReference>